<keyword evidence="1" id="KW-0472">Membrane</keyword>
<keyword evidence="1" id="KW-1133">Transmembrane helix</keyword>
<evidence type="ECO:0000313" key="2">
    <source>
        <dbReference type="EMBL" id="MBF1712457.1"/>
    </source>
</evidence>
<dbReference type="AlphaFoldDB" id="A0A930RB75"/>
<dbReference type="Proteomes" id="UP000721045">
    <property type="component" value="Unassembled WGS sequence"/>
</dbReference>
<keyword evidence="1" id="KW-0812">Transmembrane</keyword>
<name>A0A930RB75_STRIT</name>
<feature type="transmembrane region" description="Helical" evidence="1">
    <location>
        <begin position="7"/>
        <end position="25"/>
    </location>
</feature>
<dbReference type="EMBL" id="JABZYP010000004">
    <property type="protein sequence ID" value="MBF1712457.1"/>
    <property type="molecule type" value="Genomic_DNA"/>
</dbReference>
<accession>A0A930RB75</accession>
<organism evidence="2 3">
    <name type="scientific">Streptococcus intermedius</name>
    <dbReference type="NCBI Taxonomy" id="1338"/>
    <lineage>
        <taxon>Bacteria</taxon>
        <taxon>Bacillati</taxon>
        <taxon>Bacillota</taxon>
        <taxon>Bacilli</taxon>
        <taxon>Lactobacillales</taxon>
        <taxon>Streptococcaceae</taxon>
        <taxon>Streptococcus</taxon>
        <taxon>Streptococcus anginosus group</taxon>
    </lineage>
</organism>
<reference evidence="2" key="1">
    <citation type="submission" date="2020-04" db="EMBL/GenBank/DDBJ databases">
        <title>Deep metagenomics examines the oral microbiome during advanced dental caries in children, revealing novel taxa and co-occurrences with host molecules.</title>
        <authorList>
            <person name="Baker J.L."/>
            <person name="Morton J.T."/>
            <person name="Dinis M."/>
            <person name="Alvarez R."/>
            <person name="Tran N.C."/>
            <person name="Knight R."/>
            <person name="Edlund A."/>
        </authorList>
    </citation>
    <scope>NUCLEOTIDE SEQUENCE</scope>
    <source>
        <strain evidence="2">JCVI_23_bin.22</strain>
    </source>
</reference>
<gene>
    <name evidence="2" type="ORF">HXO88_01760</name>
</gene>
<evidence type="ECO:0000256" key="1">
    <source>
        <dbReference type="SAM" id="Phobius"/>
    </source>
</evidence>
<evidence type="ECO:0008006" key="4">
    <source>
        <dbReference type="Google" id="ProtNLM"/>
    </source>
</evidence>
<protein>
    <recommendedName>
        <fullName evidence="4">DUF1433 domain-containing protein</fullName>
    </recommendedName>
</protein>
<comment type="caution">
    <text evidence="2">The sequence shown here is derived from an EMBL/GenBank/DDBJ whole genome shotgun (WGS) entry which is preliminary data.</text>
</comment>
<proteinExistence type="predicted"/>
<evidence type="ECO:0000313" key="3">
    <source>
        <dbReference type="Proteomes" id="UP000721045"/>
    </source>
</evidence>
<sequence length="132" mass="15557">MGKKTKLSIVAFVIFVIGGIIMFSLNQKRAQTEAQQIRHEQERIVQYIGEHIELMDGKNIDKIEFVEFQKNDMTGTWRITTKINNKYNISFSVNKLGEEIEIANYSPSEFKQNDKKKRNKHTNNVEIIYFKR</sequence>